<dbReference type="PANTHER" id="PTHR43547:SF2">
    <property type="entry name" value="HYBRID SIGNAL TRANSDUCTION HISTIDINE KINASE C"/>
    <property type="match status" value="1"/>
</dbReference>
<dbReference type="SUPFAM" id="SSF55781">
    <property type="entry name" value="GAF domain-like"/>
    <property type="match status" value="1"/>
</dbReference>
<dbReference type="Gene3D" id="3.60.40.10">
    <property type="entry name" value="PPM-type phosphatase domain"/>
    <property type="match status" value="1"/>
</dbReference>
<dbReference type="PANTHER" id="PTHR43547">
    <property type="entry name" value="TWO-COMPONENT HISTIDINE KINASE"/>
    <property type="match status" value="1"/>
</dbReference>
<comment type="catalytic activity">
    <reaction evidence="1">
        <text>ATP + protein L-histidine = ADP + protein N-phospho-L-histidine.</text>
        <dbReference type="EC" id="2.7.13.3"/>
    </reaction>
</comment>
<dbReference type="Gene3D" id="3.30.450.20">
    <property type="entry name" value="PAS domain"/>
    <property type="match status" value="2"/>
</dbReference>
<dbReference type="Gene3D" id="2.10.70.100">
    <property type="match status" value="1"/>
</dbReference>
<evidence type="ECO:0000256" key="7">
    <source>
        <dbReference type="ARBA" id="ARBA00022777"/>
    </source>
</evidence>
<protein>
    <recommendedName>
        <fullName evidence="3">histidine kinase</fullName>
        <ecNumber evidence="3">2.7.13.3</ecNumber>
    </recommendedName>
</protein>
<dbReference type="GO" id="GO:0000155">
    <property type="term" value="F:phosphorelay sensor kinase activity"/>
    <property type="evidence" value="ECO:0007669"/>
    <property type="project" value="InterPro"/>
</dbReference>
<dbReference type="InterPro" id="IPR011006">
    <property type="entry name" value="CheY-like_superfamily"/>
</dbReference>
<dbReference type="SMART" id="SM00388">
    <property type="entry name" value="HisKA"/>
    <property type="match status" value="1"/>
</dbReference>
<dbReference type="CDD" id="cd16922">
    <property type="entry name" value="HATPase_EvgS-ArcB-TorS-like"/>
    <property type="match status" value="1"/>
</dbReference>
<evidence type="ECO:0000256" key="3">
    <source>
        <dbReference type="ARBA" id="ARBA00012438"/>
    </source>
</evidence>
<dbReference type="CDD" id="cd16936">
    <property type="entry name" value="HATPase_RsbW-like"/>
    <property type="match status" value="1"/>
</dbReference>
<gene>
    <name evidence="15" type="ORF">AVDCRST_MAG36-213</name>
</gene>
<dbReference type="EMBL" id="CADCUH010000017">
    <property type="protein sequence ID" value="CAA9317574.1"/>
    <property type="molecule type" value="Genomic_DNA"/>
</dbReference>
<dbReference type="SMART" id="SM00448">
    <property type="entry name" value="REC"/>
    <property type="match status" value="1"/>
</dbReference>
<dbReference type="InterPro" id="IPR036097">
    <property type="entry name" value="HisK_dim/P_sf"/>
</dbReference>
<dbReference type="CDD" id="cd00082">
    <property type="entry name" value="HisKA"/>
    <property type="match status" value="1"/>
</dbReference>
<dbReference type="PROSITE" id="PS50113">
    <property type="entry name" value="PAC"/>
    <property type="match status" value="1"/>
</dbReference>
<dbReference type="InterPro" id="IPR001789">
    <property type="entry name" value="Sig_transdc_resp-reg_receiver"/>
</dbReference>
<dbReference type="SMART" id="SM00331">
    <property type="entry name" value="PP2C_SIG"/>
    <property type="match status" value="1"/>
</dbReference>
<dbReference type="Pfam" id="PF02518">
    <property type="entry name" value="HATPase_c"/>
    <property type="match status" value="1"/>
</dbReference>
<dbReference type="InterPro" id="IPR003594">
    <property type="entry name" value="HATPase_dom"/>
</dbReference>
<keyword evidence="6" id="KW-0547">Nucleotide-binding</keyword>
<dbReference type="EC" id="2.7.13.3" evidence="3"/>
<dbReference type="NCBIfam" id="TIGR00229">
    <property type="entry name" value="sensory_box"/>
    <property type="match status" value="1"/>
</dbReference>
<dbReference type="SUPFAM" id="SSF81606">
    <property type="entry name" value="PP2C-like"/>
    <property type="match status" value="1"/>
</dbReference>
<evidence type="ECO:0000256" key="4">
    <source>
        <dbReference type="ARBA" id="ARBA00022553"/>
    </source>
</evidence>
<dbReference type="InterPro" id="IPR013655">
    <property type="entry name" value="PAS_fold_3"/>
</dbReference>
<evidence type="ECO:0000256" key="10">
    <source>
        <dbReference type="PROSITE-ProRule" id="PRU00169"/>
    </source>
</evidence>
<proteinExistence type="predicted"/>
<dbReference type="InterPro" id="IPR000014">
    <property type="entry name" value="PAS"/>
</dbReference>
<dbReference type="Gene3D" id="3.30.450.40">
    <property type="match status" value="1"/>
</dbReference>
<dbReference type="SUPFAM" id="SSF55785">
    <property type="entry name" value="PYP-like sensor domain (PAS domain)"/>
    <property type="match status" value="1"/>
</dbReference>
<feature type="domain" description="PAC" evidence="14">
    <location>
        <begin position="844"/>
        <end position="895"/>
    </location>
</feature>
<dbReference type="SUPFAM" id="SSF55874">
    <property type="entry name" value="ATPase domain of HSP90 chaperone/DNA topoisomerase II/histidine kinase"/>
    <property type="match status" value="2"/>
</dbReference>
<evidence type="ECO:0000256" key="2">
    <source>
        <dbReference type="ARBA" id="ARBA00004236"/>
    </source>
</evidence>
<keyword evidence="4 10" id="KW-0597">Phosphoprotein</keyword>
<dbReference type="CDD" id="cd17574">
    <property type="entry name" value="REC_OmpR"/>
    <property type="match status" value="1"/>
</dbReference>
<dbReference type="PRINTS" id="PR00344">
    <property type="entry name" value="BCTRLSENSOR"/>
</dbReference>
<sequence>MRQLFEASGQVGRDLAAVDWASTPLGPVEDWPQSLRTPVRILLTSKFSMWMAWGPELTFFCNDAYRRDTLGAKYPWALGRPTSTVWSEIWSDVAPRVDRVMQTGEATWDESLQLFLERSGYLEETYHTFSYSPLADDDGRIAGILCVVSEDTQQVLADRRMAMLRDLGTRPRNLTEAETLAAAEHHLTSNPLCLPFTLTYLFDTSGRTATLAARTGFRSADGADRHGHPAAPASVSVSDADPVWPVAELARGETVLVDRVDERFPDLPCGAWEQPPTDALVVPLLQPREGAPYGFLVAGLDRYRALDEGYRGFVDLVAGHLSASVSDARAFEFEKQRSESLAQLDRAKTDFFTNVSHEFRTPLTLLLGPAEDALADEQEPLSPTQHQRLEVVLRNGQRLLKLVNGLLDFSRLESGRVSSHFEPVDLGRYTGELAAMFESAVERSNLTLTIDCPRFDEPVHVDPDQWAKIVLNLVSNALKFTFEGGITVALRREGDRAVLTVRDTGVGIPEDELPHLFERFHRVHGARSRTFEGSGIGLALVAELTAVHGGEVGVTSHPGEGSTFTVSLPTGIEHLPADQVFAHARTDEVPQAVTGFVAEALRWIGDGASADPVAGVPLDTRPWTGQDVEGSGGTRARVLVVDDNADMREYVAGLLAADHDVTTATDGMDALAKVAVVQPDLVITDVMMPVLDGFGLLEKLQADPATVSVPVLMLSARAGDDGTIEGLEAGADDYLVKPFSARELRARVRVNLELDRVRRVRGTLERSQAMLDQAQRMAGVGSWEIDLTTGTATASDEMLRLVGTTREGFEGLGFPGVIDALVHPDDRARVEAAVQVAIESGAALAYESRVRTTSGERLVRVRGEVVRDHAGRARYLRGSLQDVTEQRQAEQALATAAANEEAALREHTIADELQRSLLPERSFDLEHLDLATYYRAGVEGTQVGGDWYDVIDLGAGRTAMVVGDVMGRGVSAASSMGQLRSAVRAFTKLDIPPSEVLEYLDGIVQDLAGDQIVTCVYAVFDSTDQTMRFANAGHLPPLLVDPGGQVQQVGTAGPPLGAGYFGQSSETVQLRRGSTVAFYTDGLVERRGRDLDVGIEHLAEQLRQHAATAVAELPQIFLDALLPDGPDDDVAVLVARVNADPFEAAVSQHLGAHGPAVARARAFVAEQLRAWQVHEEAVDELVLITSELVTNAFLHGRPPVDLRLRRSGTEVVLEVQDRAALRPRRRLADDDDEHGRGMLIVSTLADAWGTRSIGTGKSVWCTRNVGTGSSAG</sequence>
<evidence type="ECO:0000259" key="12">
    <source>
        <dbReference type="PROSITE" id="PS50110"/>
    </source>
</evidence>
<dbReference type="InterPro" id="IPR036457">
    <property type="entry name" value="PPM-type-like_dom_sf"/>
</dbReference>
<dbReference type="Gene3D" id="1.10.287.130">
    <property type="match status" value="1"/>
</dbReference>
<dbReference type="InterPro" id="IPR036890">
    <property type="entry name" value="HATPase_C_sf"/>
</dbReference>
<evidence type="ECO:0000256" key="8">
    <source>
        <dbReference type="ARBA" id="ARBA00022840"/>
    </source>
</evidence>
<feature type="domain" description="Response regulatory" evidence="12">
    <location>
        <begin position="637"/>
        <end position="752"/>
    </location>
</feature>
<dbReference type="SUPFAM" id="SSF47384">
    <property type="entry name" value="Homodimeric domain of signal transducing histidine kinase"/>
    <property type="match status" value="1"/>
</dbReference>
<dbReference type="CDD" id="cd00130">
    <property type="entry name" value="PAS"/>
    <property type="match status" value="1"/>
</dbReference>
<dbReference type="InterPro" id="IPR000700">
    <property type="entry name" value="PAS-assoc_C"/>
</dbReference>
<dbReference type="Gene3D" id="3.30.565.10">
    <property type="entry name" value="Histidine kinase-like ATPase, C-terminal domain"/>
    <property type="match status" value="2"/>
</dbReference>
<dbReference type="InterPro" id="IPR035965">
    <property type="entry name" value="PAS-like_dom_sf"/>
</dbReference>
<dbReference type="SUPFAM" id="SSF52172">
    <property type="entry name" value="CheY-like"/>
    <property type="match status" value="1"/>
</dbReference>
<dbReference type="InterPro" id="IPR005467">
    <property type="entry name" value="His_kinase_dom"/>
</dbReference>
<keyword evidence="5" id="KW-0808">Transferase</keyword>
<dbReference type="Pfam" id="PF00072">
    <property type="entry name" value="Response_reg"/>
    <property type="match status" value="1"/>
</dbReference>
<dbReference type="PROSITE" id="PS50112">
    <property type="entry name" value="PAS"/>
    <property type="match status" value="1"/>
</dbReference>
<dbReference type="Pfam" id="PF07228">
    <property type="entry name" value="SpoIIE"/>
    <property type="match status" value="1"/>
</dbReference>
<evidence type="ECO:0000256" key="1">
    <source>
        <dbReference type="ARBA" id="ARBA00000085"/>
    </source>
</evidence>
<keyword evidence="8" id="KW-0067">ATP-binding</keyword>
<evidence type="ECO:0000256" key="5">
    <source>
        <dbReference type="ARBA" id="ARBA00022679"/>
    </source>
</evidence>
<dbReference type="AlphaFoldDB" id="A0A6J4KYQ5"/>
<feature type="modified residue" description="4-aspartylphosphate" evidence="10">
    <location>
        <position position="685"/>
    </location>
</feature>
<accession>A0A6J4KYQ5</accession>
<evidence type="ECO:0000259" key="14">
    <source>
        <dbReference type="PROSITE" id="PS50113"/>
    </source>
</evidence>
<reference evidence="15" key="1">
    <citation type="submission" date="2020-02" db="EMBL/GenBank/DDBJ databases">
        <authorList>
            <person name="Meier V. D."/>
        </authorList>
    </citation>
    <scope>NUCLEOTIDE SEQUENCE</scope>
    <source>
        <strain evidence="15">AVDCRST_MAG36</strain>
    </source>
</reference>
<dbReference type="PROSITE" id="PS50110">
    <property type="entry name" value="RESPONSE_REGULATORY"/>
    <property type="match status" value="1"/>
</dbReference>
<dbReference type="GO" id="GO:0005886">
    <property type="term" value="C:plasma membrane"/>
    <property type="evidence" value="ECO:0007669"/>
    <property type="project" value="UniProtKB-SubCell"/>
</dbReference>
<feature type="domain" description="Histidine kinase" evidence="11">
    <location>
        <begin position="354"/>
        <end position="572"/>
    </location>
</feature>
<keyword evidence="7" id="KW-0418">Kinase</keyword>
<dbReference type="InterPro" id="IPR029016">
    <property type="entry name" value="GAF-like_dom_sf"/>
</dbReference>
<dbReference type="InterPro" id="IPR001932">
    <property type="entry name" value="PPM-type_phosphatase-like_dom"/>
</dbReference>
<evidence type="ECO:0000256" key="9">
    <source>
        <dbReference type="ARBA" id="ARBA00023012"/>
    </source>
</evidence>
<dbReference type="Pfam" id="PF00512">
    <property type="entry name" value="HisKA"/>
    <property type="match status" value="1"/>
</dbReference>
<name>A0A6J4KYQ5_9ACTN</name>
<organism evidence="15">
    <name type="scientific">uncultured Nocardioidaceae bacterium</name>
    <dbReference type="NCBI Taxonomy" id="253824"/>
    <lineage>
        <taxon>Bacteria</taxon>
        <taxon>Bacillati</taxon>
        <taxon>Actinomycetota</taxon>
        <taxon>Actinomycetes</taxon>
        <taxon>Propionibacteriales</taxon>
        <taxon>Nocardioidaceae</taxon>
        <taxon>environmental samples</taxon>
    </lineage>
</organism>
<dbReference type="Gene3D" id="3.40.50.2300">
    <property type="match status" value="1"/>
</dbReference>
<evidence type="ECO:0000313" key="15">
    <source>
        <dbReference type="EMBL" id="CAA9317574.1"/>
    </source>
</evidence>
<dbReference type="InterPro" id="IPR003661">
    <property type="entry name" value="HisK_dim/P_dom"/>
</dbReference>
<evidence type="ECO:0000259" key="13">
    <source>
        <dbReference type="PROSITE" id="PS50112"/>
    </source>
</evidence>
<evidence type="ECO:0000256" key="6">
    <source>
        <dbReference type="ARBA" id="ARBA00022741"/>
    </source>
</evidence>
<dbReference type="Pfam" id="PF08447">
    <property type="entry name" value="PAS_3"/>
    <property type="match status" value="1"/>
</dbReference>
<dbReference type="FunFam" id="3.30.565.10:FF:000037">
    <property type="entry name" value="Hybrid sensor histidine kinase/response regulator"/>
    <property type="match status" value="1"/>
</dbReference>
<feature type="domain" description="PAS" evidence="13">
    <location>
        <begin position="767"/>
        <end position="841"/>
    </location>
</feature>
<evidence type="ECO:0000259" key="11">
    <source>
        <dbReference type="PROSITE" id="PS50109"/>
    </source>
</evidence>
<dbReference type="GO" id="GO:0005524">
    <property type="term" value="F:ATP binding"/>
    <property type="evidence" value="ECO:0007669"/>
    <property type="project" value="UniProtKB-KW"/>
</dbReference>
<comment type="subcellular location">
    <subcellularLocation>
        <location evidence="2">Cell membrane</location>
    </subcellularLocation>
</comment>
<dbReference type="SMART" id="SM00387">
    <property type="entry name" value="HATPase_c"/>
    <property type="match status" value="1"/>
</dbReference>
<dbReference type="FunFam" id="1.10.287.130:FF:000045">
    <property type="entry name" value="Two-component system sensor histidine kinase/response regulator"/>
    <property type="match status" value="1"/>
</dbReference>
<dbReference type="Pfam" id="PF13581">
    <property type="entry name" value="HATPase_c_2"/>
    <property type="match status" value="1"/>
</dbReference>
<keyword evidence="9" id="KW-0902">Two-component regulatory system</keyword>
<dbReference type="PROSITE" id="PS50109">
    <property type="entry name" value="HIS_KIN"/>
    <property type="match status" value="1"/>
</dbReference>
<dbReference type="InterPro" id="IPR004358">
    <property type="entry name" value="Sig_transdc_His_kin-like_C"/>
</dbReference>